<dbReference type="Proteomes" id="UP000231409">
    <property type="component" value="Unassembled WGS sequence"/>
</dbReference>
<name>A0A2G1UMC5_9GAMM</name>
<comment type="caution">
    <text evidence="1">The sequence shown here is derived from an EMBL/GenBank/DDBJ whole genome shotgun (WGS) entry which is preliminary data.</text>
</comment>
<proteinExistence type="predicted"/>
<gene>
    <name evidence="1" type="ORF">CLH61_08045</name>
</gene>
<sequence>MQDYRCAETLLEIVYRDEAGQIQTVHDVVRDLFVRAGQEFLILGRGQLVRFDHLLVLDGRVINQA</sequence>
<protein>
    <recommendedName>
        <fullName evidence="3">Rho-binding antiterminator</fullName>
    </recommendedName>
</protein>
<dbReference type="EMBL" id="NTFH01000006">
    <property type="protein sequence ID" value="PHQ15613.1"/>
    <property type="molecule type" value="Genomic_DNA"/>
</dbReference>
<keyword evidence="2" id="KW-1185">Reference proteome</keyword>
<organism evidence="1 2">
    <name type="scientific">Marinobacter profundi</name>
    <dbReference type="NCBI Taxonomy" id="2666256"/>
    <lineage>
        <taxon>Bacteria</taxon>
        <taxon>Pseudomonadati</taxon>
        <taxon>Pseudomonadota</taxon>
        <taxon>Gammaproteobacteria</taxon>
        <taxon>Pseudomonadales</taxon>
        <taxon>Marinobacteraceae</taxon>
        <taxon>Marinobacter</taxon>
    </lineage>
</organism>
<dbReference type="AlphaFoldDB" id="A0A2G1UMC5"/>
<reference evidence="1 2" key="1">
    <citation type="submission" date="2017-09" db="EMBL/GenBank/DDBJ databases">
        <title>The draft genome sequences of Marinobacter sp. PWS21.</title>
        <authorList>
            <person name="Cao J."/>
        </authorList>
    </citation>
    <scope>NUCLEOTIDE SEQUENCE [LARGE SCALE GENOMIC DNA]</scope>
    <source>
        <strain evidence="1 2">PWS21</strain>
    </source>
</reference>
<evidence type="ECO:0000313" key="1">
    <source>
        <dbReference type="EMBL" id="PHQ15613.1"/>
    </source>
</evidence>
<evidence type="ECO:0000313" key="2">
    <source>
        <dbReference type="Proteomes" id="UP000231409"/>
    </source>
</evidence>
<evidence type="ECO:0008006" key="3">
    <source>
        <dbReference type="Google" id="ProtNLM"/>
    </source>
</evidence>
<accession>A0A2G1UMC5</accession>